<accession>A0A382W9G5</accession>
<dbReference type="AlphaFoldDB" id="A0A382W9G5"/>
<dbReference type="Pfam" id="PF00582">
    <property type="entry name" value="Usp"/>
    <property type="match status" value="1"/>
</dbReference>
<dbReference type="SUPFAM" id="SSF52402">
    <property type="entry name" value="Adenine nucleotide alpha hydrolases-like"/>
    <property type="match status" value="1"/>
</dbReference>
<gene>
    <name evidence="2" type="ORF">METZ01_LOCUS408360</name>
</gene>
<dbReference type="InterPro" id="IPR014729">
    <property type="entry name" value="Rossmann-like_a/b/a_fold"/>
</dbReference>
<protein>
    <recommendedName>
        <fullName evidence="1">UspA domain-containing protein</fullName>
    </recommendedName>
</protein>
<dbReference type="Gene3D" id="3.40.50.620">
    <property type="entry name" value="HUPs"/>
    <property type="match status" value="1"/>
</dbReference>
<sequence>MSSGKYSIMVALVARGDEGSVVDQAVLMAEKFDAELIAFHVQKPVLSLPKGSVSTKVTDATIRNMFIDHGDILKKLRIIIVKGDSISETVNDHINDIDMLIVGHEKMSDFKSSIIDSADEDITNLVPCPVLVVQKD</sequence>
<dbReference type="InterPro" id="IPR006016">
    <property type="entry name" value="UspA"/>
</dbReference>
<dbReference type="CDD" id="cd00293">
    <property type="entry name" value="USP-like"/>
    <property type="match status" value="1"/>
</dbReference>
<proteinExistence type="predicted"/>
<organism evidence="2">
    <name type="scientific">marine metagenome</name>
    <dbReference type="NCBI Taxonomy" id="408172"/>
    <lineage>
        <taxon>unclassified sequences</taxon>
        <taxon>metagenomes</taxon>
        <taxon>ecological metagenomes</taxon>
    </lineage>
</organism>
<dbReference type="EMBL" id="UINC01158136">
    <property type="protein sequence ID" value="SVD55506.1"/>
    <property type="molecule type" value="Genomic_DNA"/>
</dbReference>
<name>A0A382W9G5_9ZZZZ</name>
<feature type="domain" description="UspA" evidence="1">
    <location>
        <begin position="8"/>
        <end position="133"/>
    </location>
</feature>
<reference evidence="2" key="1">
    <citation type="submission" date="2018-05" db="EMBL/GenBank/DDBJ databases">
        <authorList>
            <person name="Lanie J.A."/>
            <person name="Ng W.-L."/>
            <person name="Kazmierczak K.M."/>
            <person name="Andrzejewski T.M."/>
            <person name="Davidsen T.M."/>
            <person name="Wayne K.J."/>
            <person name="Tettelin H."/>
            <person name="Glass J.I."/>
            <person name="Rusch D."/>
            <person name="Podicherti R."/>
            <person name="Tsui H.-C.T."/>
            <person name="Winkler M.E."/>
        </authorList>
    </citation>
    <scope>NUCLEOTIDE SEQUENCE</scope>
</reference>
<evidence type="ECO:0000259" key="1">
    <source>
        <dbReference type="Pfam" id="PF00582"/>
    </source>
</evidence>
<evidence type="ECO:0000313" key="2">
    <source>
        <dbReference type="EMBL" id="SVD55506.1"/>
    </source>
</evidence>